<dbReference type="Proteomes" id="UP000007721">
    <property type="component" value="Chromosome"/>
</dbReference>
<dbReference type="KEGG" id="geo:Geob_3026"/>
<feature type="compositionally biased region" description="Basic residues" evidence="1">
    <location>
        <begin position="139"/>
        <end position="150"/>
    </location>
</feature>
<keyword evidence="4" id="KW-1185">Reference proteome</keyword>
<reference evidence="3 4" key="1">
    <citation type="submission" date="2009-01" db="EMBL/GenBank/DDBJ databases">
        <title>Complete sequence of Geobacter sp. FRC-32.</title>
        <authorList>
            <consortium name="US DOE Joint Genome Institute"/>
            <person name="Lucas S."/>
            <person name="Copeland A."/>
            <person name="Lapidus A."/>
            <person name="Glavina del Rio T."/>
            <person name="Dalin E."/>
            <person name="Tice H."/>
            <person name="Bruce D."/>
            <person name="Goodwin L."/>
            <person name="Pitluck S."/>
            <person name="Saunders E."/>
            <person name="Brettin T."/>
            <person name="Detter J.C."/>
            <person name="Han C."/>
            <person name="Larimer F."/>
            <person name="Land M."/>
            <person name="Hauser L."/>
            <person name="Kyrpides N."/>
            <person name="Ovchinnikova G."/>
            <person name="Kostka J."/>
            <person name="Richardson P."/>
        </authorList>
    </citation>
    <scope>NUCLEOTIDE SEQUENCE [LARGE SCALE GENOMIC DNA]</scope>
    <source>
        <strain evidence="4">DSM 22248 / JCM 15807 / FRC-32</strain>
    </source>
</reference>
<proteinExistence type="predicted"/>
<evidence type="ECO:0000313" key="4">
    <source>
        <dbReference type="Proteomes" id="UP000007721"/>
    </source>
</evidence>
<dbReference type="HOGENOM" id="CLU_122328_0_0_7"/>
<organism evidence="3 4">
    <name type="scientific">Geotalea daltonii (strain DSM 22248 / JCM 15807 / FRC-32)</name>
    <name type="common">Geobacter daltonii</name>
    <dbReference type="NCBI Taxonomy" id="316067"/>
    <lineage>
        <taxon>Bacteria</taxon>
        <taxon>Pseudomonadati</taxon>
        <taxon>Thermodesulfobacteriota</taxon>
        <taxon>Desulfuromonadia</taxon>
        <taxon>Geobacterales</taxon>
        <taxon>Geobacteraceae</taxon>
        <taxon>Geotalea</taxon>
    </lineage>
</organism>
<dbReference type="OrthoDB" id="5471509at2"/>
<protein>
    <submittedName>
        <fullName evidence="3">Uncharacterized protein</fullName>
    </submittedName>
</protein>
<dbReference type="RefSeq" id="WP_012648097.1">
    <property type="nucleotide sequence ID" value="NC_011979.1"/>
</dbReference>
<dbReference type="STRING" id="316067.Geob_3026"/>
<name>B9M3E8_GEODF</name>
<evidence type="ECO:0000256" key="1">
    <source>
        <dbReference type="SAM" id="MobiDB-lite"/>
    </source>
</evidence>
<feature type="region of interest" description="Disordered" evidence="1">
    <location>
        <begin position="120"/>
        <end position="150"/>
    </location>
</feature>
<dbReference type="AlphaFoldDB" id="B9M3E8"/>
<evidence type="ECO:0000313" key="3">
    <source>
        <dbReference type="EMBL" id="ACM21369.1"/>
    </source>
</evidence>
<gene>
    <name evidence="3" type="ordered locus">Geob_3026</name>
</gene>
<evidence type="ECO:0000256" key="2">
    <source>
        <dbReference type="SAM" id="SignalP"/>
    </source>
</evidence>
<accession>B9M3E8</accession>
<feature type="chain" id="PRO_5002888710" evidence="2">
    <location>
        <begin position="23"/>
        <end position="150"/>
    </location>
</feature>
<feature type="signal peptide" evidence="2">
    <location>
        <begin position="1"/>
        <end position="22"/>
    </location>
</feature>
<dbReference type="EMBL" id="CP001390">
    <property type="protein sequence ID" value="ACM21369.1"/>
    <property type="molecule type" value="Genomic_DNA"/>
</dbReference>
<keyword evidence="2" id="KW-0732">Signal</keyword>
<sequence>MKKTVVATLFLFVTGMAAVAHAGLDDFLSSLNVQAKADLGAFNVKLGAQFGVPVPQVEQILRTVAAPADAFMVLQLSQMAQAKPDTVLQTYKTKKSKGWGVMAKELGIKPGSSEFHALKSGNLSFTGTPGGGASDHSKGKGKGKGRGHNK</sequence>